<dbReference type="InterPro" id="IPR050491">
    <property type="entry name" value="AmpC-like"/>
</dbReference>
<organism evidence="5 6">
    <name type="scientific">Aquimarina addita</name>
    <dbReference type="NCBI Taxonomy" id="870485"/>
    <lineage>
        <taxon>Bacteria</taxon>
        <taxon>Pseudomonadati</taxon>
        <taxon>Bacteroidota</taxon>
        <taxon>Flavobacteriia</taxon>
        <taxon>Flavobacteriales</taxon>
        <taxon>Flavobacteriaceae</taxon>
        <taxon>Aquimarina</taxon>
    </lineage>
</organism>
<dbReference type="InterPro" id="IPR012338">
    <property type="entry name" value="Beta-lactam/transpept-like"/>
</dbReference>
<reference evidence="6" key="1">
    <citation type="journal article" date="2019" name="Int. J. Syst. Evol. Microbiol.">
        <title>The Global Catalogue of Microorganisms (GCM) 10K type strain sequencing project: providing services to taxonomists for standard genome sequencing and annotation.</title>
        <authorList>
            <consortium name="The Broad Institute Genomics Platform"/>
            <consortium name="The Broad Institute Genome Sequencing Center for Infectious Disease"/>
            <person name="Wu L."/>
            <person name="Ma J."/>
        </authorList>
    </citation>
    <scope>NUCLEOTIDE SEQUENCE [LARGE SCALE GENOMIC DNA]</scope>
    <source>
        <strain evidence="6">JCM 17106</strain>
    </source>
</reference>
<dbReference type="PANTHER" id="PTHR46825">
    <property type="entry name" value="D-ALANYL-D-ALANINE-CARBOXYPEPTIDASE/ENDOPEPTIDASE AMPH"/>
    <property type="match status" value="1"/>
</dbReference>
<accession>A0ABP6UR20</accession>
<dbReference type="PANTHER" id="PTHR46825:SF11">
    <property type="entry name" value="PENICILLIN-BINDING PROTEIN 4"/>
    <property type="match status" value="1"/>
</dbReference>
<evidence type="ECO:0000313" key="5">
    <source>
        <dbReference type="EMBL" id="GAA3518874.1"/>
    </source>
</evidence>
<proteinExistence type="predicted"/>
<dbReference type="InterPro" id="IPR001466">
    <property type="entry name" value="Beta-lactam-related"/>
</dbReference>
<dbReference type="Gene3D" id="1.25.40.10">
    <property type="entry name" value="Tetratricopeptide repeat domain"/>
    <property type="match status" value="1"/>
</dbReference>
<dbReference type="EMBL" id="BAABCW010000020">
    <property type="protein sequence ID" value="GAA3518874.1"/>
    <property type="molecule type" value="Genomic_DNA"/>
</dbReference>
<dbReference type="PROSITE" id="PS50005">
    <property type="entry name" value="TPR"/>
    <property type="match status" value="1"/>
</dbReference>
<dbReference type="RefSeq" id="WP_344929858.1">
    <property type="nucleotide sequence ID" value="NZ_BAABCW010000020.1"/>
</dbReference>
<dbReference type="SUPFAM" id="SSF48452">
    <property type="entry name" value="TPR-like"/>
    <property type="match status" value="1"/>
</dbReference>
<evidence type="ECO:0000259" key="4">
    <source>
        <dbReference type="Pfam" id="PF00144"/>
    </source>
</evidence>
<keyword evidence="6" id="KW-1185">Reference proteome</keyword>
<feature type="domain" description="Beta-lactamase-related" evidence="4">
    <location>
        <begin position="43"/>
        <end position="368"/>
    </location>
</feature>
<name>A0ABP6UR20_9FLAO</name>
<dbReference type="InterPro" id="IPR019734">
    <property type="entry name" value="TPR_rpt"/>
</dbReference>
<evidence type="ECO:0000313" key="6">
    <source>
        <dbReference type="Proteomes" id="UP001500459"/>
    </source>
</evidence>
<sequence length="505" mass="57060">MKNQIICLLLVIFSISCKNTTDTNENQGIQNMEKDTVTISMDTNAAAFLEDSTVTAISIGVYKNGKSYTGHYGELDRQKGNPPTDSTFYEIASVTKTFTGTLVAQAILDGKLSLEDDIRKYLDGDYNNLQYDGHPILIKHVLTHTARLPSNNKGIDELFKNEADSLAFKFNEIEKNYNKEKYFSHLQEITLDTLPGTKYNYSNVGANLMGHILEVVYKKSFTQLLDQFILKKSGMNTSKMILTEEESNRLANGYNNDGDLMPHLPVSNTLWGAEGGLKSTMPDMIKYMQFQMDSTNAVAQESHKKIHKENATEWIGYFWRVEQDEDGIYYHHHGGAFGANTYFFIYPHYNLGIVASTNCSGRIASANLKSAVDGLLDDLKPFGKKSISRAITTLCFEDIDKGITYYHQLKKEKPEGYNFEKEGELNSLGYALLRKGEVKAAIKIFTLLVAEFPEAFNPYDSLGEGYFEDKNYQMSLLNYEKSLALNPENDNAKMMIDKIKNNKEK</sequence>
<dbReference type="Proteomes" id="UP001500459">
    <property type="component" value="Unassembled WGS sequence"/>
</dbReference>
<keyword evidence="3" id="KW-0802">TPR repeat</keyword>
<evidence type="ECO:0000256" key="3">
    <source>
        <dbReference type="PROSITE-ProRule" id="PRU00339"/>
    </source>
</evidence>
<comment type="subcellular location">
    <subcellularLocation>
        <location evidence="1">Membrane</location>
    </subcellularLocation>
</comment>
<dbReference type="Pfam" id="PF00144">
    <property type="entry name" value="Beta-lactamase"/>
    <property type="match status" value="1"/>
</dbReference>
<dbReference type="SMART" id="SM00028">
    <property type="entry name" value="TPR"/>
    <property type="match status" value="2"/>
</dbReference>
<comment type="caution">
    <text evidence="5">The sequence shown here is derived from an EMBL/GenBank/DDBJ whole genome shotgun (WGS) entry which is preliminary data.</text>
</comment>
<protein>
    <recommendedName>
        <fullName evidence="4">Beta-lactamase-related domain-containing protein</fullName>
    </recommendedName>
</protein>
<gene>
    <name evidence="5" type="ORF">GCM10022393_36260</name>
</gene>
<dbReference type="Gene3D" id="3.40.710.10">
    <property type="entry name" value="DD-peptidase/beta-lactamase superfamily"/>
    <property type="match status" value="1"/>
</dbReference>
<evidence type="ECO:0000256" key="2">
    <source>
        <dbReference type="ARBA" id="ARBA00023136"/>
    </source>
</evidence>
<dbReference type="SUPFAM" id="SSF56601">
    <property type="entry name" value="beta-lactamase/transpeptidase-like"/>
    <property type="match status" value="1"/>
</dbReference>
<keyword evidence="2" id="KW-0472">Membrane</keyword>
<evidence type="ECO:0000256" key="1">
    <source>
        <dbReference type="ARBA" id="ARBA00004370"/>
    </source>
</evidence>
<dbReference type="PROSITE" id="PS51257">
    <property type="entry name" value="PROKAR_LIPOPROTEIN"/>
    <property type="match status" value="1"/>
</dbReference>
<feature type="repeat" description="TPR" evidence="3">
    <location>
        <begin position="456"/>
        <end position="489"/>
    </location>
</feature>
<dbReference type="InterPro" id="IPR011990">
    <property type="entry name" value="TPR-like_helical_dom_sf"/>
</dbReference>